<keyword evidence="4" id="KW-1185">Reference proteome</keyword>
<feature type="chain" id="PRO_5026673404" evidence="2">
    <location>
        <begin position="28"/>
        <end position="332"/>
    </location>
</feature>
<dbReference type="EMBL" id="VUNQ01000002">
    <property type="protein sequence ID" value="MSU00230.1"/>
    <property type="molecule type" value="Genomic_DNA"/>
</dbReference>
<feature type="coiled-coil region" evidence="1">
    <location>
        <begin position="105"/>
        <end position="152"/>
    </location>
</feature>
<proteinExistence type="predicted"/>
<sequence length="332" mass="37938">MFRSKKTKKIVVSSLLGVMLLSTVAFAANGIFDKKITATHGRIKLSYQGEDITKSVEDKYGAPAFTVKEYDGRAYVPVRALADIMGVSVTYDSSTHTASFVDSEKLVLNKQLELKDQEIAALQAEINQLKNKVKEEKKEESSKTDIKELEKKLNKEYGVIDDVSFDITLKETSSRITANITIDTRNSSERNAWRKMKVSDKKSLMEDIADDISKVFKNHKVEGSIYDNYERYTLYTFTMNNNGKVTISDRDGYGDYRSDDLLYDVEKYLEEDLYKARFRNAIVRASSENSSTVYVKISLGYSPSDNDKREIKDIIYDLERELNIYINADISY</sequence>
<evidence type="ECO:0000256" key="2">
    <source>
        <dbReference type="SAM" id="SignalP"/>
    </source>
</evidence>
<gene>
    <name evidence="3" type="ORF">FYJ83_01950</name>
</gene>
<organism evidence="3 4">
    <name type="scientific">Tissierella pigra</name>
    <dbReference type="NCBI Taxonomy" id="2607614"/>
    <lineage>
        <taxon>Bacteria</taxon>
        <taxon>Bacillati</taxon>
        <taxon>Bacillota</taxon>
        <taxon>Tissierellia</taxon>
        <taxon>Tissierellales</taxon>
        <taxon>Tissierellaceae</taxon>
        <taxon>Tissierella</taxon>
    </lineage>
</organism>
<comment type="caution">
    <text evidence="3">The sequence shown here is derived from an EMBL/GenBank/DDBJ whole genome shotgun (WGS) entry which is preliminary data.</text>
</comment>
<protein>
    <submittedName>
        <fullName evidence="3">Uncharacterized protein</fullName>
    </submittedName>
</protein>
<evidence type="ECO:0000313" key="3">
    <source>
        <dbReference type="EMBL" id="MSU00230.1"/>
    </source>
</evidence>
<evidence type="ECO:0000256" key="1">
    <source>
        <dbReference type="SAM" id="Coils"/>
    </source>
</evidence>
<evidence type="ECO:0000313" key="4">
    <source>
        <dbReference type="Proteomes" id="UP000469523"/>
    </source>
</evidence>
<feature type="signal peptide" evidence="2">
    <location>
        <begin position="1"/>
        <end position="27"/>
    </location>
</feature>
<dbReference type="Proteomes" id="UP000469523">
    <property type="component" value="Unassembled WGS sequence"/>
</dbReference>
<keyword evidence="2" id="KW-0732">Signal</keyword>
<accession>A0A6N7XWQ0</accession>
<reference evidence="3 4" key="1">
    <citation type="submission" date="2019-09" db="EMBL/GenBank/DDBJ databases">
        <title>In-depth cultivation of the pig gut microbiome towards novel bacterial diversity and tailored functional studies.</title>
        <authorList>
            <person name="Wylensek D."/>
            <person name="Hitch T.C.A."/>
            <person name="Clavel T."/>
        </authorList>
    </citation>
    <scope>NUCLEOTIDE SEQUENCE [LARGE SCALE GENOMIC DNA]</scope>
    <source>
        <strain evidence="3 4">WCA3-693-APC-4?</strain>
    </source>
</reference>
<name>A0A6N7XWQ0_9FIRM</name>
<dbReference type="AlphaFoldDB" id="A0A6N7XWQ0"/>
<dbReference type="RefSeq" id="WP_154438557.1">
    <property type="nucleotide sequence ID" value="NZ_VUNQ01000002.1"/>
</dbReference>
<keyword evidence="1" id="KW-0175">Coiled coil</keyword>